<dbReference type="AlphaFoldDB" id="A0A2D3NDH8"/>
<name>A0A2D3NDH8_PREIN</name>
<evidence type="ECO:0000313" key="1">
    <source>
        <dbReference type="EMBL" id="ATV53412.1"/>
    </source>
</evidence>
<accession>A0A2D3NDH8</accession>
<protein>
    <submittedName>
        <fullName evidence="1">Uncharacterized protein</fullName>
    </submittedName>
</protein>
<organism evidence="1 2">
    <name type="scientific">Prevotella intermedia</name>
    <dbReference type="NCBI Taxonomy" id="28131"/>
    <lineage>
        <taxon>Bacteria</taxon>
        <taxon>Pseudomonadati</taxon>
        <taxon>Bacteroidota</taxon>
        <taxon>Bacteroidia</taxon>
        <taxon>Bacteroidales</taxon>
        <taxon>Prevotellaceae</taxon>
        <taxon>Prevotella</taxon>
    </lineage>
</organism>
<dbReference type="Proteomes" id="UP000229323">
    <property type="component" value="Chromosome"/>
</dbReference>
<proteinExistence type="predicted"/>
<reference evidence="1 2" key="1">
    <citation type="submission" date="2017-11" db="EMBL/GenBank/DDBJ databases">
        <title>Genome sequencing of Prevotella intermedia KCOM 2033.</title>
        <authorList>
            <person name="Kook J.-K."/>
            <person name="Park S.-N."/>
            <person name="Lim Y.K."/>
        </authorList>
    </citation>
    <scope>NUCLEOTIDE SEQUENCE [LARGE SCALE GENOMIC DNA]</scope>
    <source>
        <strain evidence="1 2">KCOM 2033</strain>
    </source>
</reference>
<sequence length="85" mass="10106">MVGNYFLWQSKREYEDNALKFRIICVWRSSSPKEILCPNDVFDINRDATMIESIQRQTDNYNVELKAKADSLMQKNLQNKKNKQC</sequence>
<dbReference type="EMBL" id="CP024696">
    <property type="protein sequence ID" value="ATV53412.1"/>
    <property type="molecule type" value="Genomic_DNA"/>
</dbReference>
<evidence type="ECO:0000313" key="2">
    <source>
        <dbReference type="Proteomes" id="UP000229323"/>
    </source>
</evidence>
<gene>
    <name evidence="1" type="ORF">CTM50_10505</name>
</gene>